<dbReference type="PANTHER" id="PTHR32468">
    <property type="entry name" value="CATION/H + ANTIPORTER"/>
    <property type="match status" value="1"/>
</dbReference>
<dbReference type="GO" id="GO:1902600">
    <property type="term" value="P:proton transmembrane transport"/>
    <property type="evidence" value="ECO:0007669"/>
    <property type="project" value="InterPro"/>
</dbReference>
<evidence type="ECO:0000256" key="4">
    <source>
        <dbReference type="ARBA" id="ARBA00022692"/>
    </source>
</evidence>
<comment type="subcellular location">
    <subcellularLocation>
        <location evidence="1">Membrane</location>
        <topology evidence="1">Multi-pass membrane protein</topology>
    </subcellularLocation>
</comment>
<feature type="transmembrane region" description="Helical" evidence="10">
    <location>
        <begin position="190"/>
        <end position="211"/>
    </location>
</feature>
<keyword evidence="3" id="KW-0633">Potassium transport</keyword>
<evidence type="ECO:0000256" key="3">
    <source>
        <dbReference type="ARBA" id="ARBA00022538"/>
    </source>
</evidence>
<evidence type="ECO:0000256" key="10">
    <source>
        <dbReference type="SAM" id="Phobius"/>
    </source>
</evidence>
<dbReference type="GO" id="GO:0015297">
    <property type="term" value="F:antiporter activity"/>
    <property type="evidence" value="ECO:0007669"/>
    <property type="project" value="InterPro"/>
</dbReference>
<dbReference type="InterPro" id="IPR057291">
    <property type="entry name" value="CHX17_2nd"/>
</dbReference>
<dbReference type="GO" id="GO:0012505">
    <property type="term" value="C:endomembrane system"/>
    <property type="evidence" value="ECO:0007669"/>
    <property type="project" value="TreeGrafter"/>
</dbReference>
<dbReference type="GO" id="GO:0006813">
    <property type="term" value="P:potassium ion transport"/>
    <property type="evidence" value="ECO:0007669"/>
    <property type="project" value="UniProtKB-KW"/>
</dbReference>
<dbReference type="InterPro" id="IPR006153">
    <property type="entry name" value="Cation/H_exchanger_TM"/>
</dbReference>
<evidence type="ECO:0000256" key="6">
    <source>
        <dbReference type="ARBA" id="ARBA00022989"/>
    </source>
</evidence>
<evidence type="ECO:0000256" key="8">
    <source>
        <dbReference type="ARBA" id="ARBA00023136"/>
    </source>
</evidence>
<dbReference type="Gene3D" id="1.20.1530.20">
    <property type="match status" value="1"/>
</dbReference>
<keyword evidence="7" id="KW-0406">Ion transport</keyword>
<keyword evidence="8 10" id="KW-0472">Membrane</keyword>
<comment type="similarity">
    <text evidence="9">Belongs to the monovalent cation:proton antiporter 2 (CPA2) transporter (TC 2.A.37) family. CHX (TC 2.A.37.4) subfamily.</text>
</comment>
<feature type="domain" description="Cation/H+ exchanger transmembrane" evidence="11">
    <location>
        <begin position="71"/>
        <end position="457"/>
    </location>
</feature>
<proteinExistence type="inferred from homology"/>
<dbReference type="Pfam" id="PF23256">
    <property type="entry name" value="CHX17_2nd"/>
    <property type="match status" value="1"/>
</dbReference>
<dbReference type="Pfam" id="PF23259">
    <property type="entry name" value="CHX17_C"/>
    <property type="match status" value="1"/>
</dbReference>
<evidence type="ECO:0000256" key="5">
    <source>
        <dbReference type="ARBA" id="ARBA00022958"/>
    </source>
</evidence>
<feature type="transmembrane region" description="Helical" evidence="10">
    <location>
        <begin position="81"/>
        <end position="99"/>
    </location>
</feature>
<evidence type="ECO:0000256" key="1">
    <source>
        <dbReference type="ARBA" id="ARBA00004141"/>
    </source>
</evidence>
<sequence>MNSNYTLLTIISELPNNISKPHNHFYNVCVDLPPNVVSDGIWASHTTGAFPSISSFTILELQIITIFTVTQSFHFFLKRTGLPYLVSQVMAGFLLGPSIPTGPFDKYKQMLFPYGSPDILNAISSLGYAFFLFLNAVQADFTLTTKTGKKAWAIGLTSVLTPIVIGYLVIESKTLFPFWESLIGNDEARSLFAVVISHSGCSFTVVAQFLTELGILNSEIGRLALSSSFVINLTSGIVVGIGTAIFKSYEIDTLMIIMNVIYYIAFITLVPLAGRPLLRWVERQTPEDGCVNKIYTYSIIVALLLLGFLAGQFHQPFLSGALIFGLVVPEGPPLGAELIDQLDLFATWFLTPIFITCCSMKLNLTLLPSTPTLVAVILFFIIMVHLVKWILCVSICRFCNIPFTDSFCLALILSCKGVVDICSYMTVYDTLSQSEEAISVMIISVLMVGTISTFGVKTLYDPSRKYAGYQKRNIINLKPNSELRVVACMHKPSHMIPIKNVLQLCSPSLGNELVVDLLHLMELVGRASPIFIAHHHQQKKGGESSHHNYSGEVIVTFNLFEREYAGSASVNTYTAISPFTLMYEDVCHLALDKFASLIILPFHIRWTEDGGIESNDNNIRSLNTMVLERAPCSVGILVSHGAHRNSSNYNVAMIFLGGHDDREALCFAKRTFKDPKNNLVVYRLLARDRDITDWEHMIDDEALREVRGTYVKIENVTYEEKTAEDASHTTSFLKDIADKYDFIIVGRRHCINSSQIDGLENWTEFSELGVIGDLLASPDMRTTASILVVQQQHSTTKS</sequence>
<name>A0AAV1W0J8_LUPLU</name>
<feature type="transmembrane region" description="Helical" evidence="10">
    <location>
        <begin position="223"/>
        <end position="247"/>
    </location>
</feature>
<dbReference type="AlphaFoldDB" id="A0AAV1W0J8"/>
<keyword evidence="2" id="KW-0813">Transport</keyword>
<dbReference type="Proteomes" id="UP001497480">
    <property type="component" value="Unassembled WGS sequence"/>
</dbReference>
<dbReference type="EMBL" id="CAXHTB010000002">
    <property type="protein sequence ID" value="CAL0302543.1"/>
    <property type="molecule type" value="Genomic_DNA"/>
</dbReference>
<feature type="transmembrane region" description="Helical" evidence="10">
    <location>
        <begin position="49"/>
        <end position="69"/>
    </location>
</feature>
<keyword evidence="5" id="KW-0630">Potassium</keyword>
<feature type="transmembrane region" description="Helical" evidence="10">
    <location>
        <begin position="119"/>
        <end position="139"/>
    </location>
</feature>
<dbReference type="InterPro" id="IPR038770">
    <property type="entry name" value="Na+/solute_symporter_sf"/>
</dbReference>
<dbReference type="InterPro" id="IPR050794">
    <property type="entry name" value="CPA2_transporter"/>
</dbReference>
<organism evidence="14 15">
    <name type="scientific">Lupinus luteus</name>
    <name type="common">European yellow lupine</name>
    <dbReference type="NCBI Taxonomy" id="3873"/>
    <lineage>
        <taxon>Eukaryota</taxon>
        <taxon>Viridiplantae</taxon>
        <taxon>Streptophyta</taxon>
        <taxon>Embryophyta</taxon>
        <taxon>Tracheophyta</taxon>
        <taxon>Spermatophyta</taxon>
        <taxon>Magnoliopsida</taxon>
        <taxon>eudicotyledons</taxon>
        <taxon>Gunneridae</taxon>
        <taxon>Pentapetalae</taxon>
        <taxon>rosids</taxon>
        <taxon>fabids</taxon>
        <taxon>Fabales</taxon>
        <taxon>Fabaceae</taxon>
        <taxon>Papilionoideae</taxon>
        <taxon>50 kb inversion clade</taxon>
        <taxon>genistoids sensu lato</taxon>
        <taxon>core genistoids</taxon>
        <taxon>Genisteae</taxon>
        <taxon>Lupinus</taxon>
    </lineage>
</organism>
<dbReference type="GO" id="GO:0016020">
    <property type="term" value="C:membrane"/>
    <property type="evidence" value="ECO:0007669"/>
    <property type="project" value="UniProtKB-SubCell"/>
</dbReference>
<feature type="domain" description="Cation/H(+) antiporter C-terminal" evidence="13">
    <location>
        <begin position="650"/>
        <end position="792"/>
    </location>
</feature>
<evidence type="ECO:0000256" key="9">
    <source>
        <dbReference type="ARBA" id="ARBA00038341"/>
    </source>
</evidence>
<accession>A0AAV1W0J8</accession>
<feature type="transmembrane region" description="Helical" evidence="10">
    <location>
        <begin position="373"/>
        <end position="395"/>
    </location>
</feature>
<dbReference type="PANTHER" id="PTHR32468:SF101">
    <property type="entry name" value="CATION_H+ EXCHANGER 2"/>
    <property type="match status" value="1"/>
</dbReference>
<feature type="transmembrane region" description="Helical" evidence="10">
    <location>
        <begin position="438"/>
        <end position="456"/>
    </location>
</feature>
<evidence type="ECO:0000259" key="13">
    <source>
        <dbReference type="Pfam" id="PF23259"/>
    </source>
</evidence>
<keyword evidence="6 10" id="KW-1133">Transmembrane helix</keyword>
<gene>
    <name evidence="14" type="ORF">LLUT_LOCUS3603</name>
</gene>
<feature type="transmembrane region" description="Helical" evidence="10">
    <location>
        <begin position="407"/>
        <end position="426"/>
    </location>
</feature>
<feature type="transmembrane region" description="Helical" evidence="10">
    <location>
        <begin position="253"/>
        <end position="273"/>
    </location>
</feature>
<keyword evidence="15" id="KW-1185">Reference proteome</keyword>
<dbReference type="GO" id="GO:0006885">
    <property type="term" value="P:regulation of pH"/>
    <property type="evidence" value="ECO:0007669"/>
    <property type="project" value="TreeGrafter"/>
</dbReference>
<feature type="transmembrane region" description="Helical" evidence="10">
    <location>
        <begin position="294"/>
        <end position="311"/>
    </location>
</feature>
<dbReference type="Pfam" id="PF00999">
    <property type="entry name" value="Na_H_Exchanger"/>
    <property type="match status" value="1"/>
</dbReference>
<evidence type="ECO:0008006" key="16">
    <source>
        <dbReference type="Google" id="ProtNLM"/>
    </source>
</evidence>
<keyword evidence="4 10" id="KW-0812">Transmembrane</keyword>
<evidence type="ECO:0000256" key="2">
    <source>
        <dbReference type="ARBA" id="ARBA00022448"/>
    </source>
</evidence>
<feature type="transmembrane region" description="Helical" evidence="10">
    <location>
        <begin position="151"/>
        <end position="170"/>
    </location>
</feature>
<reference evidence="14 15" key="1">
    <citation type="submission" date="2024-03" db="EMBL/GenBank/DDBJ databases">
        <authorList>
            <person name="Martinez-Hernandez J."/>
        </authorList>
    </citation>
    <scope>NUCLEOTIDE SEQUENCE [LARGE SCALE GENOMIC DNA]</scope>
</reference>
<evidence type="ECO:0000313" key="15">
    <source>
        <dbReference type="Proteomes" id="UP001497480"/>
    </source>
</evidence>
<evidence type="ECO:0000259" key="11">
    <source>
        <dbReference type="Pfam" id="PF00999"/>
    </source>
</evidence>
<comment type="caution">
    <text evidence="14">The sequence shown here is derived from an EMBL/GenBank/DDBJ whole genome shotgun (WGS) entry which is preliminary data.</text>
</comment>
<evidence type="ECO:0000313" key="14">
    <source>
        <dbReference type="EMBL" id="CAL0302543.1"/>
    </source>
</evidence>
<protein>
    <recommendedName>
        <fullName evidence="16">Cation/H+ exchanger domain-containing protein</fullName>
    </recommendedName>
</protein>
<feature type="domain" description="Cation/H(+) antiporter central" evidence="12">
    <location>
        <begin position="513"/>
        <end position="642"/>
    </location>
</feature>
<dbReference type="InterPro" id="IPR057290">
    <property type="entry name" value="CHX17_C"/>
</dbReference>
<evidence type="ECO:0000259" key="12">
    <source>
        <dbReference type="Pfam" id="PF23256"/>
    </source>
</evidence>
<evidence type="ECO:0000256" key="7">
    <source>
        <dbReference type="ARBA" id="ARBA00023065"/>
    </source>
</evidence>